<comment type="caution">
    <text evidence="4">The sequence shown here is derived from an EMBL/GenBank/DDBJ whole genome shotgun (WGS) entry which is preliminary data.</text>
</comment>
<dbReference type="SUPFAM" id="SSF55811">
    <property type="entry name" value="Nudix"/>
    <property type="match status" value="1"/>
</dbReference>
<name>A0A4Y9XX01_9APHY</name>
<accession>A0A4Y9XX01</accession>
<proteinExistence type="predicted"/>
<dbReference type="PANTHER" id="PTHR21340:SF0">
    <property type="entry name" value="BIS(5'-NUCLEOSYL)-TETRAPHOSPHATASE [ASYMMETRICAL]"/>
    <property type="match status" value="1"/>
</dbReference>
<evidence type="ECO:0000313" key="4">
    <source>
        <dbReference type="EMBL" id="TFY53917.1"/>
    </source>
</evidence>
<dbReference type="PROSITE" id="PS51462">
    <property type="entry name" value="NUDIX"/>
    <property type="match status" value="1"/>
</dbReference>
<feature type="region of interest" description="Disordered" evidence="2">
    <location>
        <begin position="1"/>
        <end position="41"/>
    </location>
</feature>
<dbReference type="EMBL" id="SEKV01000760">
    <property type="protein sequence ID" value="TFY53917.1"/>
    <property type="molecule type" value="Genomic_DNA"/>
</dbReference>
<dbReference type="PROSITE" id="PS00893">
    <property type="entry name" value="NUDIX_BOX"/>
    <property type="match status" value="1"/>
</dbReference>
<feature type="domain" description="Nudix hydrolase" evidence="3">
    <location>
        <begin position="54"/>
        <end position="222"/>
    </location>
</feature>
<evidence type="ECO:0000313" key="5">
    <source>
        <dbReference type="Proteomes" id="UP000298390"/>
    </source>
</evidence>
<dbReference type="PANTHER" id="PTHR21340">
    <property type="entry name" value="DIADENOSINE 5,5-P1,P4-TETRAPHOSPHATE PYROPHOSPHOHYDROLASE MUTT"/>
    <property type="match status" value="1"/>
</dbReference>
<feature type="compositionally biased region" description="Low complexity" evidence="2">
    <location>
        <begin position="1"/>
        <end position="18"/>
    </location>
</feature>
<dbReference type="InterPro" id="IPR015797">
    <property type="entry name" value="NUDIX_hydrolase-like_dom_sf"/>
</dbReference>
<protein>
    <recommendedName>
        <fullName evidence="3">Nudix hydrolase domain-containing protein</fullName>
    </recommendedName>
</protein>
<dbReference type="InterPro" id="IPR000086">
    <property type="entry name" value="NUDIX_hydrolase_dom"/>
</dbReference>
<reference evidence="4 5" key="1">
    <citation type="submission" date="2019-01" db="EMBL/GenBank/DDBJ databases">
        <title>Genome sequencing of the rare red list fungi Fomitopsis rosea.</title>
        <authorList>
            <person name="Buettner E."/>
            <person name="Kellner H."/>
        </authorList>
    </citation>
    <scope>NUCLEOTIDE SEQUENCE [LARGE SCALE GENOMIC DNA]</scope>
    <source>
        <strain evidence="4 5">DSM 105464</strain>
    </source>
</reference>
<dbReference type="InterPro" id="IPR020084">
    <property type="entry name" value="NUDIX_hydrolase_CS"/>
</dbReference>
<evidence type="ECO:0000256" key="2">
    <source>
        <dbReference type="SAM" id="MobiDB-lite"/>
    </source>
</evidence>
<organism evidence="4 5">
    <name type="scientific">Rhodofomes roseus</name>
    <dbReference type="NCBI Taxonomy" id="34475"/>
    <lineage>
        <taxon>Eukaryota</taxon>
        <taxon>Fungi</taxon>
        <taxon>Dikarya</taxon>
        <taxon>Basidiomycota</taxon>
        <taxon>Agaricomycotina</taxon>
        <taxon>Agaricomycetes</taxon>
        <taxon>Polyporales</taxon>
        <taxon>Rhodofomes</taxon>
    </lineage>
</organism>
<dbReference type="AlphaFoldDB" id="A0A4Y9XX01"/>
<dbReference type="InterPro" id="IPR051325">
    <property type="entry name" value="Nudix_hydrolase_domain"/>
</dbReference>
<evidence type="ECO:0000259" key="3">
    <source>
        <dbReference type="PROSITE" id="PS51462"/>
    </source>
</evidence>
<dbReference type="GO" id="GO:0006754">
    <property type="term" value="P:ATP biosynthetic process"/>
    <property type="evidence" value="ECO:0007669"/>
    <property type="project" value="TreeGrafter"/>
</dbReference>
<dbReference type="Proteomes" id="UP000298390">
    <property type="component" value="Unassembled WGS sequence"/>
</dbReference>
<dbReference type="Pfam" id="PF00293">
    <property type="entry name" value="NUDIX"/>
    <property type="match status" value="1"/>
</dbReference>
<sequence length="253" mass="28594">MQGHSQSASASSAYPSTSGNTSHRRSRARKANDSITFSQQSSPSVRNSFWFCSDFMVGAGMVVLQPATGKVLLLYEPRNDRWLLPKGRKDVDESLEQTALREAYEESGYRVEFLPLYLPTNAPLSPAGRVHGMRKCTEPFYASTLTWGNRNKQRPNDEVWPGDRGGEYITFWYIGQIPRDAVHEADTGMADEKEYQSHLLELDDACEKLRGCEMLQFSRMVKSAHELWLHTKEFEEKEAQADAAEQESMSLGA</sequence>
<gene>
    <name evidence="4" type="ORF">EVJ58_g9172</name>
</gene>
<keyword evidence="1" id="KW-0378">Hydrolase</keyword>
<dbReference type="GO" id="GO:0006167">
    <property type="term" value="P:AMP biosynthetic process"/>
    <property type="evidence" value="ECO:0007669"/>
    <property type="project" value="TreeGrafter"/>
</dbReference>
<evidence type="ECO:0000256" key="1">
    <source>
        <dbReference type="ARBA" id="ARBA00022801"/>
    </source>
</evidence>
<dbReference type="GO" id="GO:0004081">
    <property type="term" value="F:bis(5'-nucleosyl)-tetraphosphatase (asymmetrical) activity"/>
    <property type="evidence" value="ECO:0007669"/>
    <property type="project" value="TreeGrafter"/>
</dbReference>
<dbReference type="Gene3D" id="3.90.79.10">
    <property type="entry name" value="Nucleoside Triphosphate Pyrophosphohydrolase"/>
    <property type="match status" value="1"/>
</dbReference>